<keyword evidence="3" id="KW-1185">Reference proteome</keyword>
<keyword evidence="1" id="KW-0732">Signal</keyword>
<dbReference type="Proteomes" id="UP001255416">
    <property type="component" value="Unassembled WGS sequence"/>
</dbReference>
<feature type="chain" id="PRO_5047140608" evidence="1">
    <location>
        <begin position="18"/>
        <end position="136"/>
    </location>
</feature>
<evidence type="ECO:0000256" key="1">
    <source>
        <dbReference type="SAM" id="SignalP"/>
    </source>
</evidence>
<sequence>MSNKLTGIALIAGLAFAIPQTGEAFTSKLGARVNQVNSAVFEVVPRSSGNGQVFWCSAADYAQRALRASWRARIYIARGRAPSVTTGRRSSVQFTLDPKAAGITPAPPSLSLNALNVGESMTVQEAYGYCQRSPIF</sequence>
<protein>
    <submittedName>
        <fullName evidence="2">Uncharacterized protein</fullName>
    </submittedName>
</protein>
<evidence type="ECO:0000313" key="2">
    <source>
        <dbReference type="EMBL" id="MDU9003506.1"/>
    </source>
</evidence>
<evidence type="ECO:0000313" key="3">
    <source>
        <dbReference type="Proteomes" id="UP001255416"/>
    </source>
</evidence>
<dbReference type="EMBL" id="JASMWN010000003">
    <property type="protein sequence ID" value="MDU9003506.1"/>
    <property type="molecule type" value="Genomic_DNA"/>
</dbReference>
<comment type="caution">
    <text evidence="2">The sequence shown here is derived from an EMBL/GenBank/DDBJ whole genome shotgun (WGS) entry which is preliminary data.</text>
</comment>
<organism evidence="2 3">
    <name type="scientific">Sedimentitalea todarodis</name>
    <dbReference type="NCBI Taxonomy" id="1631240"/>
    <lineage>
        <taxon>Bacteria</taxon>
        <taxon>Pseudomonadati</taxon>
        <taxon>Pseudomonadota</taxon>
        <taxon>Alphaproteobacteria</taxon>
        <taxon>Rhodobacterales</taxon>
        <taxon>Paracoccaceae</taxon>
        <taxon>Sedimentitalea</taxon>
    </lineage>
</organism>
<proteinExistence type="predicted"/>
<gene>
    <name evidence="2" type="ORF">QO231_06520</name>
</gene>
<dbReference type="RefSeq" id="WP_316774447.1">
    <property type="nucleotide sequence ID" value="NZ_JASMWN010000003.1"/>
</dbReference>
<name>A0ABU3VBF2_9RHOB</name>
<feature type="signal peptide" evidence="1">
    <location>
        <begin position="1"/>
        <end position="17"/>
    </location>
</feature>
<reference evidence="3" key="1">
    <citation type="submission" date="2023-05" db="EMBL/GenBank/DDBJ databases">
        <title>Sedimentitalea sp. nov. JM2-8.</title>
        <authorList>
            <person name="Huang J."/>
        </authorList>
    </citation>
    <scope>NUCLEOTIDE SEQUENCE [LARGE SCALE GENOMIC DNA]</scope>
    <source>
        <strain evidence="3">KHS03</strain>
    </source>
</reference>
<accession>A0ABU3VBF2</accession>